<reference evidence="3 4" key="1">
    <citation type="journal article" date="2019" name="Nat. Plants">
        <title>Genome sequencing of Musa balbisiana reveals subgenome evolution and function divergence in polyploid bananas.</title>
        <authorList>
            <person name="Yao X."/>
        </authorList>
    </citation>
    <scope>NUCLEOTIDE SEQUENCE [LARGE SCALE GENOMIC DNA]</scope>
    <source>
        <strain evidence="4">cv. DH-PKW</strain>
        <tissue evidence="3">Leaves</tissue>
    </source>
</reference>
<gene>
    <name evidence="3" type="ORF">C4D60_Mb04t36430</name>
</gene>
<evidence type="ECO:0000313" key="4">
    <source>
        <dbReference type="Proteomes" id="UP000317650"/>
    </source>
</evidence>
<keyword evidence="4" id="KW-1185">Reference proteome</keyword>
<feature type="domain" description="Ribophorin II N-terminal" evidence="2">
    <location>
        <begin position="21"/>
        <end position="179"/>
    </location>
</feature>
<evidence type="ECO:0000313" key="3">
    <source>
        <dbReference type="EMBL" id="THU74727.1"/>
    </source>
</evidence>
<protein>
    <recommendedName>
        <fullName evidence="1">Dolichyl-diphosphooligosaccharide--protein glycosyltransferase subunit 2</fullName>
    </recommendedName>
    <alternativeName>
        <fullName evidence="1">Ribophorin-2</fullName>
    </alternativeName>
</protein>
<dbReference type="InterPro" id="IPR055373">
    <property type="entry name" value="Ribophorin_II_N"/>
</dbReference>
<dbReference type="STRING" id="52838.A0A4S8KHA7"/>
<comment type="similarity">
    <text evidence="1">Belongs to the SWP1 family.</text>
</comment>
<comment type="function">
    <text evidence="1">Subunit of the oligosaccharyl transferase (OST) complex that catalyzes the initial transfer of a defined glycan (Glc(3)Man(9)GlcNAc(2) in eukaryotes) from the lipid carrier dolichol-pyrophosphate to an asparagine residue within an Asn-X-Ser/Thr consensus motif in nascent polypeptide chains, the first step in protein N-glycosylation. N-glycosylation occurs cotranslationally and the complex associates with the Sec61 complex at the channel-forming translocon complex that mediates protein translocation across the endoplasmic reticulum (ER). All subunits are required for a maximal enzyme activity.</text>
</comment>
<sequence>MLLTTTGPSTFGSRLTINYHLEETYEAFRTFQILGIGKTSDISNATCPIVLDKLRSPTSSPKEFFNALRLNGILGCQIGSQTFENVASHLQALIKDADSLMDLYYSVISLLHIKGQGVSAVLSDAEGVFHSIKALSQSDGRWRYDSNNAESSTYAAGIGLFIGIVKHDIEKLFDSIKNYGS</sequence>
<dbReference type="UniPathway" id="UPA00378"/>
<dbReference type="PANTHER" id="PTHR12640:SF0">
    <property type="entry name" value="DOLICHYL-DIPHOSPHOOLIGOSACCHARIDE--PROTEIN GLYCOSYLTRANSFERASE SUBUNIT 2"/>
    <property type="match status" value="1"/>
</dbReference>
<dbReference type="AlphaFoldDB" id="A0A4S8KHA7"/>
<comment type="caution">
    <text evidence="3">The sequence shown here is derived from an EMBL/GenBank/DDBJ whole genome shotgun (WGS) entry which is preliminary data.</text>
</comment>
<dbReference type="InterPro" id="IPR008814">
    <property type="entry name" value="Swp1"/>
</dbReference>
<comment type="subcellular location">
    <subcellularLocation>
        <location evidence="1">Endoplasmic reticulum membrane</location>
        <topology evidence="1">Multi-pass membrane protein</topology>
    </subcellularLocation>
</comment>
<dbReference type="Proteomes" id="UP000317650">
    <property type="component" value="Chromosome 4"/>
</dbReference>
<evidence type="ECO:0000256" key="1">
    <source>
        <dbReference type="RuleBase" id="RU366029"/>
    </source>
</evidence>
<keyword evidence="1" id="KW-0256">Endoplasmic reticulum</keyword>
<dbReference type="EMBL" id="PYDT01000001">
    <property type="protein sequence ID" value="THU74727.1"/>
    <property type="molecule type" value="Genomic_DNA"/>
</dbReference>
<name>A0A4S8KHA7_MUSBA</name>
<dbReference type="Pfam" id="PF05817">
    <property type="entry name" value="Ribophorin_II"/>
    <property type="match status" value="1"/>
</dbReference>
<organism evidence="3 4">
    <name type="scientific">Musa balbisiana</name>
    <name type="common">Banana</name>
    <dbReference type="NCBI Taxonomy" id="52838"/>
    <lineage>
        <taxon>Eukaryota</taxon>
        <taxon>Viridiplantae</taxon>
        <taxon>Streptophyta</taxon>
        <taxon>Embryophyta</taxon>
        <taxon>Tracheophyta</taxon>
        <taxon>Spermatophyta</taxon>
        <taxon>Magnoliopsida</taxon>
        <taxon>Liliopsida</taxon>
        <taxon>Zingiberales</taxon>
        <taxon>Musaceae</taxon>
        <taxon>Musa</taxon>
    </lineage>
</organism>
<evidence type="ECO:0000259" key="2">
    <source>
        <dbReference type="Pfam" id="PF05817"/>
    </source>
</evidence>
<comment type="subunit">
    <text evidence="1">Component of the oligosaccharyltransferase (OST) complex.</text>
</comment>
<accession>A0A4S8KHA7</accession>
<dbReference type="GO" id="GO:0008250">
    <property type="term" value="C:oligosaccharyltransferase complex"/>
    <property type="evidence" value="ECO:0007669"/>
    <property type="project" value="UniProtKB-UniRule"/>
</dbReference>
<comment type="pathway">
    <text evidence="1">Protein modification; protein glycosylation.</text>
</comment>
<dbReference type="GO" id="GO:0006487">
    <property type="term" value="P:protein N-linked glycosylation"/>
    <property type="evidence" value="ECO:0007669"/>
    <property type="project" value="UniProtKB-UniRule"/>
</dbReference>
<proteinExistence type="inferred from homology"/>
<dbReference type="PANTHER" id="PTHR12640">
    <property type="entry name" value="RIBOPHORIN II"/>
    <property type="match status" value="1"/>
</dbReference>